<dbReference type="Gene3D" id="2.60.120.10">
    <property type="entry name" value="Jelly Rolls"/>
    <property type="match status" value="1"/>
</dbReference>
<dbReference type="InterPro" id="IPR011051">
    <property type="entry name" value="RmlC_Cupin_sf"/>
</dbReference>
<dbReference type="Pfam" id="PF01381">
    <property type="entry name" value="HTH_3"/>
    <property type="match status" value="1"/>
</dbReference>
<dbReference type="SUPFAM" id="SSF51182">
    <property type="entry name" value="RmlC-like cupins"/>
    <property type="match status" value="1"/>
</dbReference>
<comment type="caution">
    <text evidence="3">The sequence shown here is derived from an EMBL/GenBank/DDBJ whole genome shotgun (WGS) entry which is preliminary data.</text>
</comment>
<dbReference type="CDD" id="cd00093">
    <property type="entry name" value="HTH_XRE"/>
    <property type="match status" value="1"/>
</dbReference>
<reference evidence="3" key="2">
    <citation type="submission" date="2020-09" db="EMBL/GenBank/DDBJ databases">
        <authorList>
            <person name="Sun Q."/>
            <person name="Zhou Y."/>
        </authorList>
    </citation>
    <scope>NUCLEOTIDE SEQUENCE</scope>
    <source>
        <strain evidence="3">CGMCC 1.15454</strain>
    </source>
</reference>
<dbReference type="AlphaFoldDB" id="A0A9W5TYH0"/>
<dbReference type="EMBL" id="BMJD01000022">
    <property type="protein sequence ID" value="GGB48123.1"/>
    <property type="molecule type" value="Genomic_DNA"/>
</dbReference>
<keyword evidence="4" id="KW-1185">Reference proteome</keyword>
<dbReference type="InterPro" id="IPR010982">
    <property type="entry name" value="Lambda_DNA-bd_dom_sf"/>
</dbReference>
<dbReference type="RefSeq" id="WP_155555198.1">
    <property type="nucleotide sequence ID" value="NZ_BMJD01000022.1"/>
</dbReference>
<dbReference type="PROSITE" id="PS50943">
    <property type="entry name" value="HTH_CROC1"/>
    <property type="match status" value="1"/>
</dbReference>
<dbReference type="GO" id="GO:0005829">
    <property type="term" value="C:cytosol"/>
    <property type="evidence" value="ECO:0007669"/>
    <property type="project" value="TreeGrafter"/>
</dbReference>
<dbReference type="Gene3D" id="1.10.260.40">
    <property type="entry name" value="lambda repressor-like DNA-binding domains"/>
    <property type="match status" value="1"/>
</dbReference>
<sequence>METVYKKIKNLRAKNNITLAQLSEKTGLSISFLSQIEKGTTNLAITSLKKIADAYHISMKYFFDEEDNPSYITSRVNQKRIKIEGMDEELIRLNGQFKGREMDPFHVTVLPNTTSTNRYTHQGEEFYYVLQGEITFIVEEKTYVVGQGEAIHFPSYLPHDFENRTNEKVELLNVVTPSLL</sequence>
<evidence type="ECO:0000313" key="3">
    <source>
        <dbReference type="EMBL" id="GGB48123.1"/>
    </source>
</evidence>
<keyword evidence="1 3" id="KW-0238">DNA-binding</keyword>
<evidence type="ECO:0000313" key="4">
    <source>
        <dbReference type="Proteomes" id="UP000621492"/>
    </source>
</evidence>
<evidence type="ECO:0000256" key="1">
    <source>
        <dbReference type="ARBA" id="ARBA00023125"/>
    </source>
</evidence>
<dbReference type="InterPro" id="IPR001387">
    <property type="entry name" value="Cro/C1-type_HTH"/>
</dbReference>
<dbReference type="Proteomes" id="UP000621492">
    <property type="component" value="Unassembled WGS sequence"/>
</dbReference>
<gene>
    <name evidence="3" type="ORF">GCM10011409_27080</name>
</gene>
<dbReference type="CDD" id="cd02209">
    <property type="entry name" value="cupin_XRE_C"/>
    <property type="match status" value="1"/>
</dbReference>
<dbReference type="GO" id="GO:0003700">
    <property type="term" value="F:DNA-binding transcription factor activity"/>
    <property type="evidence" value="ECO:0007669"/>
    <property type="project" value="TreeGrafter"/>
</dbReference>
<name>A0A9W5TYH0_9BACI</name>
<protein>
    <submittedName>
        <fullName evidence="3">DNA-binding protein</fullName>
    </submittedName>
</protein>
<dbReference type="SUPFAM" id="SSF47413">
    <property type="entry name" value="lambda repressor-like DNA-binding domains"/>
    <property type="match status" value="1"/>
</dbReference>
<organism evidence="3 4">
    <name type="scientific">Lentibacillus populi</name>
    <dbReference type="NCBI Taxonomy" id="1827502"/>
    <lineage>
        <taxon>Bacteria</taxon>
        <taxon>Bacillati</taxon>
        <taxon>Bacillota</taxon>
        <taxon>Bacilli</taxon>
        <taxon>Bacillales</taxon>
        <taxon>Bacillaceae</taxon>
        <taxon>Lentibacillus</taxon>
    </lineage>
</organism>
<evidence type="ECO:0000259" key="2">
    <source>
        <dbReference type="PROSITE" id="PS50943"/>
    </source>
</evidence>
<dbReference type="PANTHER" id="PTHR46797">
    <property type="entry name" value="HTH-TYPE TRANSCRIPTIONAL REGULATOR"/>
    <property type="match status" value="1"/>
</dbReference>
<proteinExistence type="predicted"/>
<dbReference type="InterPro" id="IPR014710">
    <property type="entry name" value="RmlC-like_jellyroll"/>
</dbReference>
<dbReference type="InterPro" id="IPR050807">
    <property type="entry name" value="TransReg_Diox_bact_type"/>
</dbReference>
<dbReference type="GO" id="GO:0003677">
    <property type="term" value="F:DNA binding"/>
    <property type="evidence" value="ECO:0007669"/>
    <property type="project" value="UniProtKB-KW"/>
</dbReference>
<accession>A0A9W5TYH0</accession>
<dbReference type="SMART" id="SM00530">
    <property type="entry name" value="HTH_XRE"/>
    <property type="match status" value="1"/>
</dbReference>
<reference evidence="3" key="1">
    <citation type="journal article" date="2014" name="Int. J. Syst. Evol. Microbiol.">
        <title>Complete genome sequence of Corynebacterium casei LMG S-19264T (=DSM 44701T), isolated from a smear-ripened cheese.</title>
        <authorList>
            <consortium name="US DOE Joint Genome Institute (JGI-PGF)"/>
            <person name="Walter F."/>
            <person name="Albersmeier A."/>
            <person name="Kalinowski J."/>
            <person name="Ruckert C."/>
        </authorList>
    </citation>
    <scope>NUCLEOTIDE SEQUENCE</scope>
    <source>
        <strain evidence="3">CGMCC 1.15454</strain>
    </source>
</reference>
<feature type="domain" description="HTH cro/C1-type" evidence="2">
    <location>
        <begin position="8"/>
        <end position="62"/>
    </location>
</feature>
<dbReference type="InterPro" id="IPR013096">
    <property type="entry name" value="Cupin_2"/>
</dbReference>
<dbReference type="PANTHER" id="PTHR46797:SF25">
    <property type="entry name" value="TRANSCRIPTIONAL REGULATOR"/>
    <property type="match status" value="1"/>
</dbReference>
<dbReference type="Pfam" id="PF07883">
    <property type="entry name" value="Cupin_2"/>
    <property type="match status" value="1"/>
</dbReference>